<dbReference type="CDD" id="cd17320">
    <property type="entry name" value="MFS_MdfA_MDR_like"/>
    <property type="match status" value="1"/>
</dbReference>
<evidence type="ECO:0000256" key="5">
    <source>
        <dbReference type="ARBA" id="ARBA00022692"/>
    </source>
</evidence>
<comment type="subcellular location">
    <subcellularLocation>
        <location evidence="8">Cell inner membrane</location>
        <topology evidence="8">Multi-pass membrane protein</topology>
    </subcellularLocation>
    <subcellularLocation>
        <location evidence="1">Cell membrane</location>
        <topology evidence="1">Multi-pass membrane protein</topology>
    </subcellularLocation>
</comment>
<protein>
    <recommendedName>
        <fullName evidence="8">Bcr/CflA family efflux transporter</fullName>
    </recommendedName>
</protein>
<dbReference type="PROSITE" id="PS50850">
    <property type="entry name" value="MFS"/>
    <property type="match status" value="1"/>
</dbReference>
<gene>
    <name evidence="10" type="ORF">ACCI49_20025</name>
</gene>
<feature type="transmembrane region" description="Helical" evidence="8">
    <location>
        <begin position="132"/>
        <end position="156"/>
    </location>
</feature>
<sequence length="400" mass="42183">MKSDLVKMSLILGLLSCVGPVAIDMYLPALPDIAEGLGAPIEATQYTLMSYFIAFGVCQLFYGPASDMFGRKPPLYFGLVLFGLASIGCAVASTIESLIALRFLQGVGAASVMSIPRAVIRDHYTGARATRLMTTVMLVISISPMLAPLIGSILIVPFGWRSVFVLISLLTLASLFLAVSSLPETLERENRVPFRFSAMLKAFTTLFRDPVYVGLTCIGGFGIASFFSFLATASFLYTGFYGLTPTEFSLAFALNALGFFISSQFAANLGMRFGSVAVVKWATAGFAISSLVMCAVVFSGFEQFILLVVMLIVTNVFLGLVIPTSMVLSLEEHGPIAGTAAALGGAVQMLLGALAIVLTSLIFDGTPQPLTGAIATCGAAALVISRLTLRGIAHLAVPSN</sequence>
<dbReference type="PANTHER" id="PTHR23502">
    <property type="entry name" value="MAJOR FACILITATOR SUPERFAMILY"/>
    <property type="match status" value="1"/>
</dbReference>
<dbReference type="Pfam" id="PF07690">
    <property type="entry name" value="MFS_1"/>
    <property type="match status" value="1"/>
</dbReference>
<keyword evidence="11" id="KW-1185">Reference proteome</keyword>
<feature type="transmembrane region" description="Helical" evidence="8">
    <location>
        <begin position="75"/>
        <end position="93"/>
    </location>
</feature>
<evidence type="ECO:0000313" key="11">
    <source>
        <dbReference type="Proteomes" id="UP001569428"/>
    </source>
</evidence>
<comment type="caution">
    <text evidence="10">The sequence shown here is derived from an EMBL/GenBank/DDBJ whole genome shotgun (WGS) entry which is preliminary data.</text>
</comment>
<reference evidence="10 11" key="1">
    <citation type="submission" date="2024-08" db="EMBL/GenBank/DDBJ databases">
        <authorList>
            <person name="Ishaq N."/>
        </authorList>
    </citation>
    <scope>NUCLEOTIDE SEQUENCE [LARGE SCALE GENOMIC DNA]</scope>
    <source>
        <strain evidence="10 11">DSM 18651</strain>
    </source>
</reference>
<accession>A0ABV4P5K1</accession>
<feature type="transmembrane region" description="Helical" evidence="8">
    <location>
        <begin position="248"/>
        <end position="266"/>
    </location>
</feature>
<keyword evidence="4" id="KW-1003">Cell membrane</keyword>
<feature type="transmembrane region" description="Helical" evidence="8">
    <location>
        <begin position="211"/>
        <end position="236"/>
    </location>
</feature>
<feature type="transmembrane region" description="Helical" evidence="8">
    <location>
        <begin position="99"/>
        <end position="120"/>
    </location>
</feature>
<dbReference type="InterPro" id="IPR020846">
    <property type="entry name" value="MFS_dom"/>
</dbReference>
<dbReference type="Proteomes" id="UP001569428">
    <property type="component" value="Unassembled WGS sequence"/>
</dbReference>
<name>A0ABV4P5K1_9GAMM</name>
<proteinExistence type="inferred from homology"/>
<evidence type="ECO:0000256" key="7">
    <source>
        <dbReference type="ARBA" id="ARBA00023136"/>
    </source>
</evidence>
<feature type="transmembrane region" description="Helical" evidence="8">
    <location>
        <begin position="369"/>
        <end position="389"/>
    </location>
</feature>
<evidence type="ECO:0000256" key="6">
    <source>
        <dbReference type="ARBA" id="ARBA00022989"/>
    </source>
</evidence>
<dbReference type="Gene3D" id="1.20.1720.10">
    <property type="entry name" value="Multidrug resistance protein D"/>
    <property type="match status" value="1"/>
</dbReference>
<keyword evidence="3 8" id="KW-0813">Transport</keyword>
<keyword evidence="5 8" id="KW-0812">Transmembrane</keyword>
<dbReference type="InterPro" id="IPR036259">
    <property type="entry name" value="MFS_trans_sf"/>
</dbReference>
<dbReference type="SUPFAM" id="SSF103473">
    <property type="entry name" value="MFS general substrate transporter"/>
    <property type="match status" value="1"/>
</dbReference>
<keyword evidence="8" id="KW-0997">Cell inner membrane</keyword>
<evidence type="ECO:0000256" key="4">
    <source>
        <dbReference type="ARBA" id="ARBA00022475"/>
    </source>
</evidence>
<evidence type="ECO:0000256" key="3">
    <source>
        <dbReference type="ARBA" id="ARBA00022448"/>
    </source>
</evidence>
<evidence type="ECO:0000256" key="1">
    <source>
        <dbReference type="ARBA" id="ARBA00004651"/>
    </source>
</evidence>
<dbReference type="RefSeq" id="WP_371840970.1">
    <property type="nucleotide sequence ID" value="NZ_JBGMEK010000075.1"/>
</dbReference>
<dbReference type="PANTHER" id="PTHR23502:SF132">
    <property type="entry name" value="POLYAMINE TRANSPORTER 2-RELATED"/>
    <property type="match status" value="1"/>
</dbReference>
<evidence type="ECO:0000259" key="9">
    <source>
        <dbReference type="PROSITE" id="PS50850"/>
    </source>
</evidence>
<dbReference type="NCBIfam" id="TIGR00710">
    <property type="entry name" value="efflux_Bcr_CflA"/>
    <property type="match status" value="1"/>
</dbReference>
<evidence type="ECO:0000313" key="10">
    <source>
        <dbReference type="EMBL" id="MFA0813193.1"/>
    </source>
</evidence>
<dbReference type="InterPro" id="IPR004812">
    <property type="entry name" value="Efflux_drug-R_Bcr/CmlA"/>
</dbReference>
<evidence type="ECO:0000256" key="2">
    <source>
        <dbReference type="ARBA" id="ARBA00006236"/>
    </source>
</evidence>
<keyword evidence="7 8" id="KW-0472">Membrane</keyword>
<organism evidence="10 11">
    <name type="scientific">Microbulbifer epialgicus</name>
    <dbReference type="NCBI Taxonomy" id="393907"/>
    <lineage>
        <taxon>Bacteria</taxon>
        <taxon>Pseudomonadati</taxon>
        <taxon>Pseudomonadota</taxon>
        <taxon>Gammaproteobacteria</taxon>
        <taxon>Cellvibrionales</taxon>
        <taxon>Microbulbiferaceae</taxon>
        <taxon>Microbulbifer</taxon>
    </lineage>
</organism>
<comment type="caution">
    <text evidence="8">Lacks conserved residue(s) required for the propagation of feature annotation.</text>
</comment>
<evidence type="ECO:0000256" key="8">
    <source>
        <dbReference type="RuleBase" id="RU365088"/>
    </source>
</evidence>
<keyword evidence="6 8" id="KW-1133">Transmembrane helix</keyword>
<feature type="transmembrane region" description="Helical" evidence="8">
    <location>
        <begin position="162"/>
        <end position="182"/>
    </location>
</feature>
<feature type="transmembrane region" description="Helical" evidence="8">
    <location>
        <begin position="46"/>
        <end position="63"/>
    </location>
</feature>
<dbReference type="InterPro" id="IPR011701">
    <property type="entry name" value="MFS"/>
</dbReference>
<dbReference type="EMBL" id="JBGMEK010000075">
    <property type="protein sequence ID" value="MFA0813193.1"/>
    <property type="molecule type" value="Genomic_DNA"/>
</dbReference>
<feature type="transmembrane region" description="Helical" evidence="8">
    <location>
        <begin position="304"/>
        <end position="328"/>
    </location>
</feature>
<comment type="similarity">
    <text evidence="2 8">Belongs to the major facilitator superfamily. Bcr/CmlA family.</text>
</comment>
<feature type="transmembrane region" description="Helical" evidence="8">
    <location>
        <begin position="278"/>
        <end position="298"/>
    </location>
</feature>
<feature type="domain" description="Major facilitator superfamily (MFS) profile" evidence="9">
    <location>
        <begin position="5"/>
        <end position="393"/>
    </location>
</feature>
<feature type="transmembrane region" description="Helical" evidence="8">
    <location>
        <begin position="340"/>
        <end position="363"/>
    </location>
</feature>